<reference evidence="2 3" key="1">
    <citation type="submission" date="2016-10" db="EMBL/GenBank/DDBJ databases">
        <authorList>
            <person name="Varghese N."/>
        </authorList>
    </citation>
    <scope>NUCLEOTIDE SEQUENCE [LARGE SCALE GENOMIC DNA]</scope>
</reference>
<evidence type="ECO:0000313" key="3">
    <source>
        <dbReference type="Proteomes" id="UP000215453"/>
    </source>
</evidence>
<organism evidence="2 3">
    <name type="scientific">Zymoseptoria tritici ST99CH_1A5</name>
    <dbReference type="NCBI Taxonomy" id="1276529"/>
    <lineage>
        <taxon>Eukaryota</taxon>
        <taxon>Fungi</taxon>
        <taxon>Dikarya</taxon>
        <taxon>Ascomycota</taxon>
        <taxon>Pezizomycotina</taxon>
        <taxon>Dothideomycetes</taxon>
        <taxon>Dothideomycetidae</taxon>
        <taxon>Mycosphaerellales</taxon>
        <taxon>Mycosphaerellaceae</taxon>
        <taxon>Zymoseptoria</taxon>
    </lineage>
</organism>
<proteinExistence type="predicted"/>
<feature type="compositionally biased region" description="Acidic residues" evidence="1">
    <location>
        <begin position="41"/>
        <end position="54"/>
    </location>
</feature>
<gene>
    <name evidence="2" type="ORF">ZT1A5_G9292</name>
</gene>
<name>A0A1Y6LTY2_ZYMTR</name>
<accession>A0A1Y6LTY2</accession>
<evidence type="ECO:0000313" key="2">
    <source>
        <dbReference type="EMBL" id="SMY27847.1"/>
    </source>
</evidence>
<dbReference type="Proteomes" id="UP000215453">
    <property type="component" value="Chromosome 9"/>
</dbReference>
<evidence type="ECO:0000256" key="1">
    <source>
        <dbReference type="SAM" id="MobiDB-lite"/>
    </source>
</evidence>
<feature type="region of interest" description="Disordered" evidence="1">
    <location>
        <begin position="29"/>
        <end position="81"/>
    </location>
</feature>
<sequence length="177" mass="19386">MVTYDDDELALPTTLAATTTATLAAITTATSAEADKSQAPADDDDDNDPFDVDENGLVRKKRKSNKQPLTPAPPPSFRAQRSTSAKVLGDALKDAFASLVPVDWPCRAMDLIDKERLPMTQRMYLNIGQGFDINPTSARYFCNSSLFSQLTHIIDIGDNMELDVDALCEMREGLRGN</sequence>
<protein>
    <submittedName>
        <fullName evidence="2">Uncharacterized protein</fullName>
    </submittedName>
</protein>
<dbReference type="AlphaFoldDB" id="A0A1Y6LTY2"/>
<dbReference type="EMBL" id="LT882684">
    <property type="protein sequence ID" value="SMY27847.1"/>
    <property type="molecule type" value="Genomic_DNA"/>
</dbReference>